<name>A0AAE9HRC9_9NEIS</name>
<protein>
    <submittedName>
        <fullName evidence="1">Uncharacterized protein</fullName>
    </submittedName>
</protein>
<proteinExistence type="predicted"/>
<dbReference type="RefSeq" id="WP_027022448.1">
    <property type="nucleotide sequence ID" value="NZ_CP097501.1"/>
</dbReference>
<organism evidence="1 2">
    <name type="scientific">Conchiformibius steedae DSM 2580</name>
    <dbReference type="NCBI Taxonomy" id="1121352"/>
    <lineage>
        <taxon>Bacteria</taxon>
        <taxon>Pseudomonadati</taxon>
        <taxon>Pseudomonadota</taxon>
        <taxon>Betaproteobacteria</taxon>
        <taxon>Neisseriales</taxon>
        <taxon>Neisseriaceae</taxon>
        <taxon>Conchiformibius</taxon>
    </lineage>
</organism>
<evidence type="ECO:0000313" key="1">
    <source>
        <dbReference type="EMBL" id="URD66734.1"/>
    </source>
</evidence>
<dbReference type="EMBL" id="CP097501">
    <property type="protein sequence ID" value="URD66734.1"/>
    <property type="molecule type" value="Genomic_DNA"/>
</dbReference>
<dbReference type="AlphaFoldDB" id="A0AAE9HRC9"/>
<accession>A0AAE9HRC9</accession>
<sequence>MKNELRLAIQALAQPSNIQKKLVQNSPIVGEELILYYSDAIESYFESDHLDMSASQNIALKQLDDFILSKSGHEYQDIWLNPEKLDGSEWQHIRYLATIVAKEFNWTLESPQPLYTIIISI</sequence>
<evidence type="ECO:0000313" key="2">
    <source>
        <dbReference type="Proteomes" id="UP001056819"/>
    </source>
</evidence>
<reference evidence="1" key="1">
    <citation type="submission" date="2022-05" db="EMBL/GenBank/DDBJ databases">
        <title>Alysiella filiformis genome sequencing.</title>
        <authorList>
            <person name="Viehboeck T."/>
        </authorList>
    </citation>
    <scope>NUCLEOTIDE SEQUENCE</scope>
    <source>
        <strain evidence="1">DSM 2580</strain>
    </source>
</reference>
<gene>
    <name evidence="1" type="ORF">LNQ82_05720</name>
</gene>
<dbReference type="Proteomes" id="UP001056819">
    <property type="component" value="Chromosome"/>
</dbReference>